<dbReference type="SUPFAM" id="SSF54001">
    <property type="entry name" value="Cysteine proteinases"/>
    <property type="match status" value="1"/>
</dbReference>
<evidence type="ECO:0000313" key="1">
    <source>
        <dbReference type="EMBL" id="CAH0449402.1"/>
    </source>
</evidence>
<dbReference type="InterPro" id="IPR038765">
    <property type="entry name" value="Papain-like_cys_pep_sf"/>
</dbReference>
<evidence type="ECO:0000313" key="2">
    <source>
        <dbReference type="Proteomes" id="UP000837924"/>
    </source>
</evidence>
<reference evidence="2" key="1">
    <citation type="submission" date="2021-11" db="EMBL/GenBank/DDBJ databases">
        <authorList>
            <person name="Riesbeck K."/>
        </authorList>
    </citation>
    <scope>NUCLEOTIDE SEQUENCE [LARGE SCALE GENOMIC DNA]</scope>
</reference>
<organism evidence="1 2">
    <name type="scientific">Haemophilus influenzae</name>
    <dbReference type="NCBI Taxonomy" id="727"/>
    <lineage>
        <taxon>Bacteria</taxon>
        <taxon>Pseudomonadati</taxon>
        <taxon>Pseudomonadota</taxon>
        <taxon>Gammaproteobacteria</taxon>
        <taxon>Pasteurellales</taxon>
        <taxon>Pasteurellaceae</taxon>
        <taxon>Haemophilus</taxon>
    </lineage>
</organism>
<gene>
    <name evidence="1" type="ORF">KRLU271_LOCUS1158</name>
</gene>
<dbReference type="EMBL" id="OV040584">
    <property type="protein sequence ID" value="CAH0449402.1"/>
    <property type="molecule type" value="Genomic_DNA"/>
</dbReference>
<accession>A0AAJ8WCF1</accession>
<dbReference type="RefSeq" id="WP_011272668.1">
    <property type="nucleotide sequence ID" value="NZ_AP018764.1"/>
</dbReference>
<dbReference type="Proteomes" id="UP000837924">
    <property type="component" value="Chromosome"/>
</dbReference>
<dbReference type="GeneID" id="93220561"/>
<dbReference type="KEGG" id="hix:NTHI723_00264"/>
<dbReference type="KEGG" id="hih:NF38_06395"/>
<protein>
    <recommendedName>
        <fullName evidence="3">Enoyl-CoA hydratase</fullName>
    </recommendedName>
</protein>
<dbReference type="AlphaFoldDB" id="A0AAJ8WCF1"/>
<dbReference type="KEGG" id="hiw:NTHI477_00347"/>
<dbReference type="Gene3D" id="3.90.1720.10">
    <property type="entry name" value="endopeptidase domain like (from Nostoc punctiforme)"/>
    <property type="match status" value="1"/>
</dbReference>
<sequence length="167" mass="19205">MIGTKIYLALYKGKKTGKNPNALLARLSDWLTRKLTKGVYSHCEIAVMKEVFVSGHHYETEVMYECYSSSIRDGGVRCKQIDVYDREKWDLIPLDGVTEAQIKAYFDRTLGCKYDWWGAVGIVLGIKQKRSKYFCSEWCFNCIKNSNEGWRFSPNQLAVAFTTVSNN</sequence>
<evidence type="ECO:0008006" key="3">
    <source>
        <dbReference type="Google" id="ProtNLM"/>
    </source>
</evidence>
<name>A0AAJ8WCF1_HAEIF</name>
<proteinExistence type="predicted"/>